<sequence>MAFAISGGRVNDAYKPTGAVSTSLRLTDTATVAYQDLWKTQPHIRTVVSFLARNVAQLGLHTYRRVSDLDRERVTDHPLAQLLAQPNPYTTPYRFTEALVSDLAIYDNAILLKVKLPEQPMALLRLDPARVTPTGTNPFVPTGYLLGKQSFKPEDIIHFRGYSPVDARWGMSPMETLRNLLSEEHQATLYREQLWRNGARISGYLQRPADAPSWTSPAKERFRSQWQAQYSGDGSRPGGTPILEDGMTYVPAATSPRDAQYIESRKLTREEVTAAYHVPLPLVGILDHATYSNIVEQHKMLYQDCLGPYLQMIQQELALQLMPDFPDSDDLYIEFNLSEKLRGSFEEQAAQLQTAVGSPWMTRNEARARVNLPQVDGGDELVTPLNVTAGGQASPTDSAPPPIEAGSARALRAVEG</sequence>
<evidence type="ECO:0000313" key="3">
    <source>
        <dbReference type="Proteomes" id="UP000694300"/>
    </source>
</evidence>
<comment type="caution">
    <text evidence="1">The sequence shown here is derived from an EMBL/GenBank/DDBJ whole genome shotgun (WGS) entry which is preliminary data.</text>
</comment>
<gene>
    <name evidence="1" type="ORF">I4I82_26430</name>
    <name evidence="2" type="ORF">I4I82_33880</name>
</gene>
<proteinExistence type="predicted"/>
<reference evidence="1 3" key="1">
    <citation type="submission" date="2020-11" db="EMBL/GenBank/DDBJ databases">
        <title>Pseudonocardia abyssalis sp. nov. and Pseudonocardia oceani sp. nov., description and phylogenomic analysis of two novel actinomycetes isolated from the deep Southern Ocean.</title>
        <authorList>
            <person name="Parra J."/>
        </authorList>
    </citation>
    <scope>NUCLEOTIDE SEQUENCE [LARGE SCALE GENOMIC DNA]</scope>
    <source>
        <strain evidence="1">KRD-185</strain>
        <strain evidence="3">KRD185</strain>
    </source>
</reference>
<dbReference type="EMBL" id="JADQDF010000003">
    <property type="protein sequence ID" value="MBW0132641.1"/>
    <property type="molecule type" value="Genomic_DNA"/>
</dbReference>
<dbReference type="InterPro" id="IPR006944">
    <property type="entry name" value="Phage/GTA_portal"/>
</dbReference>
<evidence type="ECO:0000313" key="2">
    <source>
        <dbReference type="EMBL" id="MBW0132641.1"/>
    </source>
</evidence>
<dbReference type="NCBIfam" id="TIGR01537">
    <property type="entry name" value="portal_HK97"/>
    <property type="match status" value="1"/>
</dbReference>
<evidence type="ECO:0000313" key="1">
    <source>
        <dbReference type="EMBL" id="MBW0131192.1"/>
    </source>
</evidence>
<keyword evidence="3" id="KW-1185">Reference proteome</keyword>
<organism evidence="1 3">
    <name type="scientific">Pseudonocardia oceani</name>
    <dbReference type="NCBI Taxonomy" id="2792013"/>
    <lineage>
        <taxon>Bacteria</taxon>
        <taxon>Bacillati</taxon>
        <taxon>Actinomycetota</taxon>
        <taxon>Actinomycetes</taxon>
        <taxon>Pseudonocardiales</taxon>
        <taxon>Pseudonocardiaceae</taxon>
        <taxon>Pseudonocardia</taxon>
    </lineage>
</organism>
<dbReference type="EMBL" id="JADQDF010000001">
    <property type="protein sequence ID" value="MBW0131192.1"/>
    <property type="molecule type" value="Genomic_DNA"/>
</dbReference>
<name>A0ABS6UG32_9PSEU</name>
<dbReference type="InterPro" id="IPR006427">
    <property type="entry name" value="Portal_HK97"/>
</dbReference>
<dbReference type="RefSeq" id="WP_218596154.1">
    <property type="nucleotide sequence ID" value="NZ_JADQDE010000005.1"/>
</dbReference>
<accession>A0ABS6UG32</accession>
<dbReference type="Pfam" id="PF04860">
    <property type="entry name" value="Phage_portal"/>
    <property type="match status" value="1"/>
</dbReference>
<dbReference type="Proteomes" id="UP000694300">
    <property type="component" value="Unassembled WGS sequence"/>
</dbReference>
<protein>
    <submittedName>
        <fullName evidence="1">Phage portal protein</fullName>
    </submittedName>
</protein>